<evidence type="ECO:0000256" key="8">
    <source>
        <dbReference type="ARBA" id="ARBA00023303"/>
    </source>
</evidence>
<dbReference type="InterPro" id="IPR014710">
    <property type="entry name" value="RmlC-like_jellyroll"/>
</dbReference>
<keyword evidence="5" id="KW-0406">Ion transport</keyword>
<dbReference type="SMART" id="SM00100">
    <property type="entry name" value="cNMP"/>
    <property type="match status" value="1"/>
</dbReference>
<keyword evidence="7" id="KW-1071">Ligand-gated ion channel</keyword>
<dbReference type="InterPro" id="IPR018488">
    <property type="entry name" value="cNMP-bd_CS"/>
</dbReference>
<feature type="domain" description="Cyclic nucleotide-binding" evidence="9">
    <location>
        <begin position="125"/>
        <end position="241"/>
    </location>
</feature>
<evidence type="ECO:0000256" key="5">
    <source>
        <dbReference type="ARBA" id="ARBA00023065"/>
    </source>
</evidence>
<dbReference type="SUPFAM" id="SSF51206">
    <property type="entry name" value="cAMP-binding domain-like"/>
    <property type="match status" value="1"/>
</dbReference>
<dbReference type="Pfam" id="PF00027">
    <property type="entry name" value="cNMP_binding"/>
    <property type="match status" value="1"/>
</dbReference>
<dbReference type="GO" id="GO:0016020">
    <property type="term" value="C:membrane"/>
    <property type="evidence" value="ECO:0007669"/>
    <property type="project" value="UniProtKB-SubCell"/>
</dbReference>
<evidence type="ECO:0000256" key="4">
    <source>
        <dbReference type="ARBA" id="ARBA00022989"/>
    </source>
</evidence>
<dbReference type="InterPro" id="IPR050866">
    <property type="entry name" value="CNG_cation_channel"/>
</dbReference>
<comment type="subcellular location">
    <subcellularLocation>
        <location evidence="1">Membrane</location>
        <topology evidence="1">Multi-pass membrane protein</topology>
    </subcellularLocation>
</comment>
<dbReference type="PROSITE" id="PS00888">
    <property type="entry name" value="CNMP_BINDING_1"/>
    <property type="match status" value="1"/>
</dbReference>
<comment type="caution">
    <text evidence="10">The sequence shown here is derived from an EMBL/GenBank/DDBJ whole genome shotgun (WGS) entry which is preliminary data.</text>
</comment>
<dbReference type="Proteomes" id="UP000288096">
    <property type="component" value="Unassembled WGS sequence"/>
</dbReference>
<keyword evidence="4" id="KW-1133">Transmembrane helix</keyword>
<dbReference type="PROSITE" id="PS50042">
    <property type="entry name" value="CNMP_BINDING_3"/>
    <property type="match status" value="1"/>
</dbReference>
<keyword evidence="8" id="KW-0407">Ion channel</keyword>
<evidence type="ECO:0000313" key="10">
    <source>
        <dbReference type="EMBL" id="GBC60392.1"/>
    </source>
</evidence>
<proteinExistence type="predicted"/>
<evidence type="ECO:0000256" key="3">
    <source>
        <dbReference type="ARBA" id="ARBA00022692"/>
    </source>
</evidence>
<dbReference type="AlphaFoldDB" id="A0A401FTT9"/>
<reference evidence="11" key="1">
    <citation type="submission" date="2017-11" db="EMBL/GenBank/DDBJ databases">
        <authorList>
            <person name="Watanabe M."/>
            <person name="Kojima H."/>
        </authorList>
    </citation>
    <scope>NUCLEOTIDE SEQUENCE [LARGE SCALE GENOMIC DNA]</scope>
    <source>
        <strain evidence="11">Tokyo 01</strain>
    </source>
</reference>
<dbReference type="EMBL" id="BEXT01000001">
    <property type="protein sequence ID" value="GBC60392.1"/>
    <property type="molecule type" value="Genomic_DNA"/>
</dbReference>
<dbReference type="InterPro" id="IPR000595">
    <property type="entry name" value="cNMP-bd_dom"/>
</dbReference>
<keyword evidence="3" id="KW-0812">Transmembrane</keyword>
<dbReference type="GO" id="GO:0044877">
    <property type="term" value="F:protein-containing complex binding"/>
    <property type="evidence" value="ECO:0007669"/>
    <property type="project" value="TreeGrafter"/>
</dbReference>
<reference evidence="11" key="2">
    <citation type="submission" date="2019-01" db="EMBL/GenBank/DDBJ databases">
        <title>Genome sequence of Desulfonema ishimotonii strain Tokyo 01.</title>
        <authorList>
            <person name="Fukui M."/>
        </authorList>
    </citation>
    <scope>NUCLEOTIDE SEQUENCE [LARGE SCALE GENOMIC DNA]</scope>
    <source>
        <strain evidence="11">Tokyo 01</strain>
    </source>
</reference>
<dbReference type="Pfam" id="PF14332">
    <property type="entry name" value="DUF4388"/>
    <property type="match status" value="1"/>
</dbReference>
<evidence type="ECO:0000256" key="2">
    <source>
        <dbReference type="ARBA" id="ARBA00022448"/>
    </source>
</evidence>
<accession>A0A401FTT9</accession>
<evidence type="ECO:0000256" key="7">
    <source>
        <dbReference type="ARBA" id="ARBA00023286"/>
    </source>
</evidence>
<name>A0A401FTT9_9BACT</name>
<gene>
    <name evidence="10" type="ORF">DENIS_1344</name>
</gene>
<dbReference type="InterPro" id="IPR025497">
    <property type="entry name" value="PatA-like_N"/>
</dbReference>
<dbReference type="Gene3D" id="2.60.120.10">
    <property type="entry name" value="Jelly Rolls"/>
    <property type="match status" value="1"/>
</dbReference>
<evidence type="ECO:0000313" key="11">
    <source>
        <dbReference type="Proteomes" id="UP000288096"/>
    </source>
</evidence>
<organism evidence="10 11">
    <name type="scientific">Desulfonema ishimotonii</name>
    <dbReference type="NCBI Taxonomy" id="45657"/>
    <lineage>
        <taxon>Bacteria</taxon>
        <taxon>Pseudomonadati</taxon>
        <taxon>Thermodesulfobacteriota</taxon>
        <taxon>Desulfobacteria</taxon>
        <taxon>Desulfobacterales</taxon>
        <taxon>Desulfococcaceae</taxon>
        <taxon>Desulfonema</taxon>
    </lineage>
</organism>
<evidence type="ECO:0000256" key="6">
    <source>
        <dbReference type="ARBA" id="ARBA00023136"/>
    </source>
</evidence>
<dbReference type="PANTHER" id="PTHR45638:SF11">
    <property type="entry name" value="CYCLIC NUCLEOTIDE-GATED CATION CHANNEL SUBUNIT A"/>
    <property type="match status" value="1"/>
</dbReference>
<dbReference type="GO" id="GO:0005221">
    <property type="term" value="F:intracellularly cyclic nucleotide-activated monoatomic cation channel activity"/>
    <property type="evidence" value="ECO:0007669"/>
    <property type="project" value="InterPro"/>
</dbReference>
<protein>
    <submittedName>
        <fullName evidence="10">Crp/Fnr family transcriptional regulator</fullName>
    </submittedName>
</protein>
<dbReference type="PANTHER" id="PTHR45638">
    <property type="entry name" value="CYCLIC NUCLEOTIDE-GATED CATION CHANNEL SUBUNIT A"/>
    <property type="match status" value="1"/>
</dbReference>
<keyword evidence="11" id="KW-1185">Reference proteome</keyword>
<dbReference type="RefSeq" id="WP_166404944.1">
    <property type="nucleotide sequence ID" value="NZ_BEXT01000001.1"/>
</dbReference>
<evidence type="ECO:0000259" key="9">
    <source>
        <dbReference type="PROSITE" id="PS50042"/>
    </source>
</evidence>
<dbReference type="InterPro" id="IPR018490">
    <property type="entry name" value="cNMP-bd_dom_sf"/>
</dbReference>
<keyword evidence="2" id="KW-0813">Transport</keyword>
<dbReference type="CDD" id="cd00038">
    <property type="entry name" value="CAP_ED"/>
    <property type="match status" value="1"/>
</dbReference>
<sequence length="366" mass="41379">MRFPEAVFEVVRNDQCPFYELGDYFRLSGKALLLDHDQEKTFISTTIIKLPCGKSSCRIVIEDISETLIRYKSVERLPGHTFDCSGCTGKIRLQFRSEKKAPLPEKLSPASGSAEMQEALKNFSFFRVLDDHLLRDFLPFLKLKRFSPGETIIRKGTPGRNLYVIVSGKVEILGRDDISIVFLGKGEVFGEMSLLSGDPVTATVKVIAPTKVLYIKRDEFTRLFNKSSALKMYFTRLLSRRLAEVNILRSEEFGSGVMGKLSDMPPAELFQIFNVNQKTGVLRLTLSGGAAALAFRDGNLIRAEYGAKAGREAFFEILREKRGRFKFMQGLSPEDQKAHALGDLTWLLMDGVRRLDEEKDDHQSRE</sequence>
<keyword evidence="6" id="KW-0472">Membrane</keyword>
<evidence type="ECO:0000256" key="1">
    <source>
        <dbReference type="ARBA" id="ARBA00004141"/>
    </source>
</evidence>